<gene>
    <name evidence="3" type="ORF">ABEB36_010030</name>
</gene>
<sequence>MDEEERILQNCPPAPNDEDDDDEYSSDSELQSEETSKPKKFVSKLSPHLRGLMGEANLRFARGEVEMAKKICFEVIRQAPDAYEPYLTMAQMYENNNVKIYKSFLLLAGNLHSSNSEIWCRLADLELQENQIGAAVSCYTRAIKAEPHNVELHMKRLNLIKDKYPARWKTIPALKLNLAKSLKKSKHEQILKICSEVAKQYFENKNYFKAIDALKICIKRIPEHTNENVLNMLLELLLLSVRFSECLDIFTQFCGFQFDLTLDEDMSITINSYTIPENLHVDIKTKFIVCLIGLQSYHLVENLINEMLIKDDLETYGMLYFDIAEALIASGYYKEALDLLLPLVKSKNFSLAAIWLKHAECLTHLKMYDQAIEAYKNVIVMAPNHVDVLYPLAMLLLKQDRKQEALEVLSQDLSSGKLHVAVLIEQMKLLKQIGDLENYWKCCELLLSRHCIVFKNYSELRIVLLLKSTVKEKQNKIAKIRMVKGEYGDMESNLENLFEPSVEDEYKFYLDILQFAFEQKAYKELQKFAFMGLGSKRFAQYFPEIFMIAGYSCIFSKDYYHGYLIARELLYQRPESNNAWNLYSIIAHKSQEVVKMNRFFEAATIKARMPIGHTELVKANHFCSVAQYPQCLSYFLKDYKNSKNSYSAFMIGVAMLQQYCQRKKNTIEKKSMVEMVTYLFFNYAKIRSKYAQQEVYYNLARMYQQIGIFYLAEHFYKKVFDVKNEFLDKYPDYLNLRMEAAYNLHVIYKNSKNFNAARKLLWKYIVIE</sequence>
<evidence type="ECO:0000256" key="1">
    <source>
        <dbReference type="PROSITE-ProRule" id="PRU00339"/>
    </source>
</evidence>
<dbReference type="SMART" id="SM00028">
    <property type="entry name" value="TPR"/>
    <property type="match status" value="6"/>
</dbReference>
<organism evidence="3 4">
    <name type="scientific">Hypothenemus hampei</name>
    <name type="common">Coffee berry borer</name>
    <dbReference type="NCBI Taxonomy" id="57062"/>
    <lineage>
        <taxon>Eukaryota</taxon>
        <taxon>Metazoa</taxon>
        <taxon>Ecdysozoa</taxon>
        <taxon>Arthropoda</taxon>
        <taxon>Hexapoda</taxon>
        <taxon>Insecta</taxon>
        <taxon>Pterygota</taxon>
        <taxon>Neoptera</taxon>
        <taxon>Endopterygota</taxon>
        <taxon>Coleoptera</taxon>
        <taxon>Polyphaga</taxon>
        <taxon>Cucujiformia</taxon>
        <taxon>Curculionidae</taxon>
        <taxon>Scolytinae</taxon>
        <taxon>Hypothenemus</taxon>
    </lineage>
</organism>
<feature type="compositionally biased region" description="Acidic residues" evidence="2">
    <location>
        <begin position="16"/>
        <end position="32"/>
    </location>
</feature>
<comment type="caution">
    <text evidence="3">The sequence shown here is derived from an EMBL/GenBank/DDBJ whole genome shotgun (WGS) entry which is preliminary data.</text>
</comment>
<accession>A0ABD1EIS7</accession>
<dbReference type="InterPro" id="IPR011990">
    <property type="entry name" value="TPR-like_helical_dom_sf"/>
</dbReference>
<evidence type="ECO:0000313" key="4">
    <source>
        <dbReference type="Proteomes" id="UP001566132"/>
    </source>
</evidence>
<dbReference type="InterPro" id="IPR019734">
    <property type="entry name" value="TPR_rpt"/>
</dbReference>
<reference evidence="3 4" key="1">
    <citation type="submission" date="2024-05" db="EMBL/GenBank/DDBJ databases">
        <title>Genetic variation in Jamaican populations of the coffee berry borer (Hypothenemus hampei).</title>
        <authorList>
            <person name="Errbii M."/>
            <person name="Myrie A."/>
        </authorList>
    </citation>
    <scope>NUCLEOTIDE SEQUENCE [LARGE SCALE GENOMIC DNA]</scope>
    <source>
        <strain evidence="3">JA-Hopewell-2020-01-JO</strain>
        <tissue evidence="3">Whole body</tissue>
    </source>
</reference>
<evidence type="ECO:0000256" key="2">
    <source>
        <dbReference type="SAM" id="MobiDB-lite"/>
    </source>
</evidence>
<dbReference type="Gene3D" id="1.25.40.10">
    <property type="entry name" value="Tetratricopeptide repeat domain"/>
    <property type="match status" value="3"/>
</dbReference>
<dbReference type="InterPro" id="IPR039340">
    <property type="entry name" value="Tfc4/TFIIIC-102/Sfc4"/>
</dbReference>
<keyword evidence="1" id="KW-0802">TPR repeat</keyword>
<dbReference type="AlphaFoldDB" id="A0ABD1EIS7"/>
<feature type="repeat" description="TPR" evidence="1">
    <location>
        <begin position="352"/>
        <end position="385"/>
    </location>
</feature>
<dbReference type="EMBL" id="JBDJPC010000007">
    <property type="protein sequence ID" value="KAL1494431.1"/>
    <property type="molecule type" value="Genomic_DNA"/>
</dbReference>
<evidence type="ECO:0000313" key="3">
    <source>
        <dbReference type="EMBL" id="KAL1494431.1"/>
    </source>
</evidence>
<feature type="repeat" description="TPR" evidence="1">
    <location>
        <begin position="116"/>
        <end position="149"/>
    </location>
</feature>
<keyword evidence="4" id="KW-1185">Reference proteome</keyword>
<dbReference type="Proteomes" id="UP001566132">
    <property type="component" value="Unassembled WGS sequence"/>
</dbReference>
<name>A0ABD1EIS7_HYPHA</name>
<dbReference type="PANTHER" id="PTHR23082:SF0">
    <property type="entry name" value="GENERAL TRANSCRIPTION FACTOR 3C POLYPEPTIDE 3"/>
    <property type="match status" value="1"/>
</dbReference>
<dbReference type="PROSITE" id="PS50005">
    <property type="entry name" value="TPR"/>
    <property type="match status" value="2"/>
</dbReference>
<dbReference type="SUPFAM" id="SSF48452">
    <property type="entry name" value="TPR-like"/>
    <property type="match status" value="2"/>
</dbReference>
<dbReference type="Pfam" id="PF13181">
    <property type="entry name" value="TPR_8"/>
    <property type="match status" value="1"/>
</dbReference>
<feature type="region of interest" description="Disordered" evidence="2">
    <location>
        <begin position="1"/>
        <end position="41"/>
    </location>
</feature>
<proteinExistence type="predicted"/>
<evidence type="ECO:0008006" key="5">
    <source>
        <dbReference type="Google" id="ProtNLM"/>
    </source>
</evidence>
<dbReference type="Pfam" id="PF14559">
    <property type="entry name" value="TPR_19"/>
    <property type="match status" value="1"/>
</dbReference>
<protein>
    <recommendedName>
        <fullName evidence="5">General transcription factor 3C polypeptide 3</fullName>
    </recommendedName>
</protein>
<dbReference type="PANTHER" id="PTHR23082">
    <property type="entry name" value="TRANSCRIPTION INITIATION FACTOR IIIC TFIIIC , POLYPEPTIDE 3-RELATED"/>
    <property type="match status" value="1"/>
</dbReference>